<sequence length="792" mass="90606">MYKSQSKLPQWRKASNLTLKRNPFNRYRVLIILAICLLVWHRYLRAVVEVDESVVDERAAITYPEEKIPQRMEEPVTIPNVIEMSASPSSDQEDTIETTSGESDERYDVVDLAPNLASDAENAENRSPMDTPAGNGASNENADDEASSKQPDDEKTSDKPALKGGSDSHNPPLLVKEASQKLIDQHRSPAVKSDIDSDTSRSWSEDSGAQRRFPAYFEYAAQSERVEALPDIIHIPFEDAVADVKLSGWEDLWFSEAQLDIQKYGLLNETKIDFIYTWVNGSDTEFQATIYPYEVNSTLNDPEGLWLESHRVNRYRDWDELRYSIRSVEKYASTFRNKIQLLVNSVANPLEAETATVEDPAEIVGKQRPLWLNTDEVTNRTVQILSQEEFFDESEKGCLPAFNSLTIENQIYNTESETDRIFALSDDMLLGKHHSASDIYSPLFGPTMGFKSNSYNTMNPPTDLDARRFGEKPFLIYTSWLLNRRFGERKRKGQIHFGHSISRSVTREAISSFPRPAGQSNCQRFRGETGFQLYSWYVTFHYTMERQREALLWSYIMLRSDVDDNGNLGWTERQTIMDELEEGMAREGEPGFRKRMFYHMSESLEEAGLEPPKVNIDVQWTSLDGPAAIKDIECFEFNVNECLAPGFSSQSSDEKHTNHVFSSASIFDRVARQHPKCGDCLLKLLLNRVEAGLSPLLPNKEEQAPMREVVIKTLWKYQYVIVEPDAYFVMITDAEQVENVLFKRLIKKRGTVGQLCLNDDVSTEEEQAVADVRRVMMRLLEEMLPEASQFEI</sequence>
<dbReference type="AlphaFoldDB" id="A0A8H7W851"/>
<feature type="region of interest" description="Disordered" evidence="2">
    <location>
        <begin position="84"/>
        <end position="207"/>
    </location>
</feature>
<dbReference type="Pfam" id="PF17101">
    <property type="entry name" value="Stealth_CR1"/>
    <property type="match status" value="1"/>
</dbReference>
<dbReference type="GO" id="GO:0046835">
    <property type="term" value="P:carbohydrate phosphorylation"/>
    <property type="evidence" value="ECO:0007669"/>
    <property type="project" value="TreeGrafter"/>
</dbReference>
<protein>
    <recommendedName>
        <fullName evidence="3">Stealth protein CR1 conserved region 1 domain-containing protein</fullName>
    </recommendedName>
</protein>
<reference evidence="4" key="1">
    <citation type="submission" date="2021-02" db="EMBL/GenBank/DDBJ databases">
        <title>Genome sequence Cadophora malorum strain M34.</title>
        <authorList>
            <person name="Stefanovic E."/>
            <person name="Vu D."/>
            <person name="Scully C."/>
            <person name="Dijksterhuis J."/>
            <person name="Roader J."/>
            <person name="Houbraken J."/>
        </authorList>
    </citation>
    <scope>NUCLEOTIDE SEQUENCE</scope>
    <source>
        <strain evidence="4">M34</strain>
    </source>
</reference>
<accession>A0A8H7W851</accession>
<feature type="compositionally biased region" description="Basic and acidic residues" evidence="2">
    <location>
        <begin position="183"/>
        <end position="199"/>
    </location>
</feature>
<dbReference type="InterPro" id="IPR047141">
    <property type="entry name" value="Stealth"/>
</dbReference>
<organism evidence="4 5">
    <name type="scientific">Cadophora malorum</name>
    <dbReference type="NCBI Taxonomy" id="108018"/>
    <lineage>
        <taxon>Eukaryota</taxon>
        <taxon>Fungi</taxon>
        <taxon>Dikarya</taxon>
        <taxon>Ascomycota</taxon>
        <taxon>Pezizomycotina</taxon>
        <taxon>Leotiomycetes</taxon>
        <taxon>Helotiales</taxon>
        <taxon>Ploettnerulaceae</taxon>
        <taxon>Cadophora</taxon>
    </lineage>
</organism>
<feature type="compositionally biased region" description="Basic and acidic residues" evidence="2">
    <location>
        <begin position="146"/>
        <end position="161"/>
    </location>
</feature>
<dbReference type="PANTHER" id="PTHR24045:SF0">
    <property type="entry name" value="N-ACETYLGLUCOSAMINE-1-PHOSPHOTRANSFERASE SUBUNITS ALPHA_BETA"/>
    <property type="match status" value="1"/>
</dbReference>
<gene>
    <name evidence="4" type="ORF">IFR04_005794</name>
</gene>
<dbReference type="GO" id="GO:0005794">
    <property type="term" value="C:Golgi apparatus"/>
    <property type="evidence" value="ECO:0007669"/>
    <property type="project" value="TreeGrafter"/>
</dbReference>
<evidence type="ECO:0000259" key="3">
    <source>
        <dbReference type="Pfam" id="PF17101"/>
    </source>
</evidence>
<keyword evidence="5" id="KW-1185">Reference proteome</keyword>
<comment type="caution">
    <text evidence="4">The sequence shown here is derived from an EMBL/GenBank/DDBJ whole genome shotgun (WGS) entry which is preliminary data.</text>
</comment>
<dbReference type="InterPro" id="IPR031358">
    <property type="entry name" value="Stealth_CR1"/>
</dbReference>
<keyword evidence="1" id="KW-0808">Transferase</keyword>
<dbReference type="OrthoDB" id="263283at2759"/>
<evidence type="ECO:0000256" key="1">
    <source>
        <dbReference type="ARBA" id="ARBA00022679"/>
    </source>
</evidence>
<name>A0A8H7W851_9HELO</name>
<dbReference type="EMBL" id="JAFJYH010000072">
    <property type="protein sequence ID" value="KAG4421031.1"/>
    <property type="molecule type" value="Genomic_DNA"/>
</dbReference>
<feature type="domain" description="Stealth protein CR1 conserved region 1" evidence="3">
    <location>
        <begin position="271"/>
        <end position="290"/>
    </location>
</feature>
<evidence type="ECO:0000313" key="4">
    <source>
        <dbReference type="EMBL" id="KAG4421031.1"/>
    </source>
</evidence>
<evidence type="ECO:0000256" key="2">
    <source>
        <dbReference type="SAM" id="MobiDB-lite"/>
    </source>
</evidence>
<dbReference type="Proteomes" id="UP000664132">
    <property type="component" value="Unassembled WGS sequence"/>
</dbReference>
<dbReference type="GO" id="GO:0003976">
    <property type="term" value="F:UDP-N-acetylglucosamine-lysosomal-enzyme N-acetylglucosaminephosphotransferase activity"/>
    <property type="evidence" value="ECO:0007669"/>
    <property type="project" value="TreeGrafter"/>
</dbReference>
<evidence type="ECO:0000313" key="5">
    <source>
        <dbReference type="Proteomes" id="UP000664132"/>
    </source>
</evidence>
<dbReference type="PANTHER" id="PTHR24045">
    <property type="match status" value="1"/>
</dbReference>
<proteinExistence type="predicted"/>